<dbReference type="Pfam" id="PF00882">
    <property type="entry name" value="Zn_dep_PLPC"/>
    <property type="match status" value="1"/>
</dbReference>
<dbReference type="eggNOG" id="COG0389">
    <property type="taxonomic scope" value="Bacteria"/>
</dbReference>
<dbReference type="InterPro" id="IPR008947">
    <property type="entry name" value="PLipase_C/P1_nuclease_dom_sf"/>
</dbReference>
<dbReference type="KEGG" id="hdn:Hden_2382"/>
<dbReference type="HOGENOM" id="CLU_027860_0_0_5"/>
<dbReference type="RefSeq" id="WP_013216338.1">
    <property type="nucleotide sequence ID" value="NC_014313.1"/>
</dbReference>
<dbReference type="GO" id="GO:0016788">
    <property type="term" value="F:hydrolase activity, acting on ester bonds"/>
    <property type="evidence" value="ECO:0007669"/>
    <property type="project" value="InterPro"/>
</dbReference>
<dbReference type="Gene3D" id="1.10.575.10">
    <property type="entry name" value="P1 Nuclease"/>
    <property type="match status" value="1"/>
</dbReference>
<evidence type="ECO:0008006" key="6">
    <source>
        <dbReference type="Google" id="ProtNLM"/>
    </source>
</evidence>
<reference evidence="5" key="1">
    <citation type="journal article" date="2011" name="J. Bacteriol.">
        <title>Genome sequences of eight morphologically diverse alphaproteobacteria.</title>
        <authorList>
            <consortium name="US DOE Joint Genome Institute"/>
            <person name="Brown P.J."/>
            <person name="Kysela D.T."/>
            <person name="Buechlein A."/>
            <person name="Hemmerich C."/>
            <person name="Brun Y.V."/>
        </authorList>
    </citation>
    <scope>NUCLEOTIDE SEQUENCE [LARGE SCALE GENOMIC DNA]</scope>
    <source>
        <strain evidence="5">ATCC 51888 / DSM 1869 / NCIB 11706 / TK 0415</strain>
    </source>
</reference>
<evidence type="ECO:0000259" key="3">
    <source>
        <dbReference type="Pfam" id="PF14229"/>
    </source>
</evidence>
<dbReference type="AlphaFoldDB" id="D8JRW1"/>
<dbReference type="STRING" id="582899.Hden_2382"/>
<accession>D8JRW1</accession>
<feature type="domain" description="Phospholipase C/D" evidence="2">
    <location>
        <begin position="16"/>
        <end position="138"/>
    </location>
</feature>
<evidence type="ECO:0000313" key="5">
    <source>
        <dbReference type="Proteomes" id="UP000002033"/>
    </source>
</evidence>
<feature type="domain" description="DUF4332" evidence="3">
    <location>
        <begin position="411"/>
        <end position="534"/>
    </location>
</feature>
<dbReference type="OrthoDB" id="268732at2"/>
<dbReference type="Pfam" id="PF14229">
    <property type="entry name" value="DUF4332"/>
    <property type="match status" value="1"/>
</dbReference>
<sequence length="538" mass="59336">MSALFRIVYATHANGTHHKLALDGLDAMPRKDKEAWSRVMLKHVERFLEGSKAPDVTFKDFKNHVLHVSENYWGGAPEKAAEWYRRTVSELQAGNWPDAAYAAGVLSHYYTDPVMPFHTGQTEAENAIHRAAEWSINRSYNALRAIGEKRFADVDAPVPTGANWLKEFVCDGAEYSHRYYEKLIAHYDIHKGTVRPEDGLDDVARTIVAELLMYAAKGYGRVLDAAISEAGVAAPAVTLTAETFLAMTQIPRKFIEKRLSNEEDRKLVAAIYDELKTTGRVENSLSEDDRTIRDLHRKEVLEPQLAQRNEVRAARVSGAAVPLMQMPPTIAPQEEAVPAHDTTALELAVAKSSHIASEVTERPPALPAQSDSPAAAARTPHPRPIPVRLPEERTEVGRAYLFESDDLEAAPSIGPKMAERFAAVGVHTVGDFLERDVMQLADDLDDSRFDSETLTDWQDQARMVIDIPGLRGTHAQLLVGAGYRTAEAVAEADPVVLSAHVLKFAATSAGRRVLREGRPPDIEKIKSWVGAAKHAMAA</sequence>
<evidence type="ECO:0000313" key="4">
    <source>
        <dbReference type="EMBL" id="ADJ24179.1"/>
    </source>
</evidence>
<evidence type="ECO:0000259" key="2">
    <source>
        <dbReference type="Pfam" id="PF00882"/>
    </source>
</evidence>
<keyword evidence="5" id="KW-1185">Reference proteome</keyword>
<dbReference type="InterPro" id="IPR025567">
    <property type="entry name" value="DUF4332"/>
</dbReference>
<dbReference type="CDD" id="cd10981">
    <property type="entry name" value="ZnPC_S1P1"/>
    <property type="match status" value="1"/>
</dbReference>
<organism evidence="4 5">
    <name type="scientific">Hyphomicrobium denitrificans (strain ATCC 51888 / DSM 1869 / NCIMB 11706 / TK 0415)</name>
    <dbReference type="NCBI Taxonomy" id="582899"/>
    <lineage>
        <taxon>Bacteria</taxon>
        <taxon>Pseudomonadati</taxon>
        <taxon>Pseudomonadota</taxon>
        <taxon>Alphaproteobacteria</taxon>
        <taxon>Hyphomicrobiales</taxon>
        <taxon>Hyphomicrobiaceae</taxon>
        <taxon>Hyphomicrobium</taxon>
    </lineage>
</organism>
<dbReference type="EMBL" id="CP002083">
    <property type="protein sequence ID" value="ADJ24179.1"/>
    <property type="molecule type" value="Genomic_DNA"/>
</dbReference>
<name>D8JRW1_HYPDA</name>
<dbReference type="InterPro" id="IPR029002">
    <property type="entry name" value="PLPC/GPLD1"/>
</dbReference>
<dbReference type="Proteomes" id="UP000002033">
    <property type="component" value="Chromosome"/>
</dbReference>
<feature type="region of interest" description="Disordered" evidence="1">
    <location>
        <begin position="359"/>
        <end position="387"/>
    </location>
</feature>
<gene>
    <name evidence="4" type="ordered locus">Hden_2382</name>
</gene>
<dbReference type="SUPFAM" id="SSF48537">
    <property type="entry name" value="Phospholipase C/P1 nuclease"/>
    <property type="match status" value="1"/>
</dbReference>
<evidence type="ECO:0000256" key="1">
    <source>
        <dbReference type="SAM" id="MobiDB-lite"/>
    </source>
</evidence>
<protein>
    <recommendedName>
        <fullName evidence="6">DUF4332 domain-containing protein</fullName>
    </recommendedName>
</protein>
<proteinExistence type="predicted"/>